<dbReference type="Pfam" id="PF14433">
    <property type="entry name" value="SUKH-3"/>
    <property type="match status" value="1"/>
</dbReference>
<evidence type="ECO:0008006" key="3">
    <source>
        <dbReference type="Google" id="ProtNLM"/>
    </source>
</evidence>
<gene>
    <name evidence="1" type="ORF">BJY16_006736</name>
</gene>
<dbReference type="InterPro" id="IPR025850">
    <property type="entry name" value="SUKH-3"/>
</dbReference>
<proteinExistence type="predicted"/>
<dbReference type="RefSeq" id="WP_185043568.1">
    <property type="nucleotide sequence ID" value="NZ_BAABFG010000005.1"/>
</dbReference>
<organism evidence="1 2">
    <name type="scientific">Actinoplanes octamycinicus</name>
    <dbReference type="NCBI Taxonomy" id="135948"/>
    <lineage>
        <taxon>Bacteria</taxon>
        <taxon>Bacillati</taxon>
        <taxon>Actinomycetota</taxon>
        <taxon>Actinomycetes</taxon>
        <taxon>Micromonosporales</taxon>
        <taxon>Micromonosporaceae</taxon>
        <taxon>Actinoplanes</taxon>
    </lineage>
</organism>
<reference evidence="1 2" key="1">
    <citation type="submission" date="2020-08" db="EMBL/GenBank/DDBJ databases">
        <title>Sequencing the genomes of 1000 actinobacteria strains.</title>
        <authorList>
            <person name="Klenk H.-P."/>
        </authorList>
    </citation>
    <scope>NUCLEOTIDE SEQUENCE [LARGE SCALE GENOMIC DNA]</scope>
    <source>
        <strain evidence="1 2">DSM 45809</strain>
    </source>
</reference>
<evidence type="ECO:0000313" key="2">
    <source>
        <dbReference type="Proteomes" id="UP000546162"/>
    </source>
</evidence>
<protein>
    <recommendedName>
        <fullName evidence="3">SUKH-3 immunity protein of toxin-antitoxin system</fullName>
    </recommendedName>
</protein>
<name>A0A7W7H3N0_9ACTN</name>
<accession>A0A7W7H3N0</accession>
<comment type="caution">
    <text evidence="1">The sequence shown here is derived from an EMBL/GenBank/DDBJ whole genome shotgun (WGS) entry which is preliminary data.</text>
</comment>
<keyword evidence="2" id="KW-1185">Reference proteome</keyword>
<dbReference type="Proteomes" id="UP000546162">
    <property type="component" value="Unassembled WGS sequence"/>
</dbReference>
<sequence>MTRFPDEVDAVLRNAGWSEGRHVPEVAGHMIEVVCAYTAAGGARHTRFPAAERALAEFAGIYIDQDGPGLVLRRSLFAIDPTMAIPTATTLADFGAALGSRLFPLGVEGVDDAVLAIDERGRVFALDPTGEWHLGDTLDAALTTLVTGAAPARVSDSGTW</sequence>
<dbReference type="AlphaFoldDB" id="A0A7W7H3N0"/>
<dbReference type="EMBL" id="JACHNB010000001">
    <property type="protein sequence ID" value="MBB4743277.1"/>
    <property type="molecule type" value="Genomic_DNA"/>
</dbReference>
<evidence type="ECO:0000313" key="1">
    <source>
        <dbReference type="EMBL" id="MBB4743277.1"/>
    </source>
</evidence>